<protein>
    <submittedName>
        <fullName evidence="4">2'-hydroxyisoflavone reductase</fullName>
    </submittedName>
</protein>
<dbReference type="EMBL" id="BMPO01000002">
    <property type="protein sequence ID" value="GGJ87922.1"/>
    <property type="molecule type" value="Genomic_DNA"/>
</dbReference>
<organism evidence="4 5">
    <name type="scientific">Pseudomonas matsuisoli</name>
    <dbReference type="NCBI Taxonomy" id="1515666"/>
    <lineage>
        <taxon>Bacteria</taxon>
        <taxon>Pseudomonadati</taxon>
        <taxon>Pseudomonadota</taxon>
        <taxon>Gammaproteobacteria</taxon>
        <taxon>Pseudomonadales</taxon>
        <taxon>Pseudomonadaceae</taxon>
        <taxon>Pseudomonas</taxon>
    </lineage>
</organism>
<dbReference type="InterPro" id="IPR036291">
    <property type="entry name" value="NAD(P)-bd_dom_sf"/>
</dbReference>
<evidence type="ECO:0000256" key="2">
    <source>
        <dbReference type="ARBA" id="ARBA00023002"/>
    </source>
</evidence>
<evidence type="ECO:0000313" key="5">
    <source>
        <dbReference type="Proteomes" id="UP000635983"/>
    </source>
</evidence>
<feature type="domain" description="NmrA-like" evidence="3">
    <location>
        <begin position="9"/>
        <end position="266"/>
    </location>
</feature>
<keyword evidence="5" id="KW-1185">Reference proteome</keyword>
<proteinExistence type="predicted"/>
<dbReference type="GO" id="GO:0016491">
    <property type="term" value="F:oxidoreductase activity"/>
    <property type="evidence" value="ECO:0007669"/>
    <property type="project" value="UniProtKB-KW"/>
</dbReference>
<dbReference type="CDD" id="cd05259">
    <property type="entry name" value="PCBER_SDR_a"/>
    <property type="match status" value="1"/>
</dbReference>
<keyword evidence="2" id="KW-0560">Oxidoreductase</keyword>
<dbReference type="Gene3D" id="3.40.50.720">
    <property type="entry name" value="NAD(P)-binding Rossmann-like Domain"/>
    <property type="match status" value="1"/>
</dbReference>
<keyword evidence="1" id="KW-0521">NADP</keyword>
<dbReference type="PANTHER" id="PTHR47706:SF6">
    <property type="entry name" value="NMRA-LIKE FAMILY PROTEIN (AFU_ORTHOLOGUE AFUA_6G00280)"/>
    <property type="match status" value="1"/>
</dbReference>
<dbReference type="SUPFAM" id="SSF51735">
    <property type="entry name" value="NAD(P)-binding Rossmann-fold domains"/>
    <property type="match status" value="1"/>
</dbReference>
<evidence type="ECO:0000313" key="4">
    <source>
        <dbReference type="EMBL" id="GGJ87922.1"/>
    </source>
</evidence>
<dbReference type="Pfam" id="PF05368">
    <property type="entry name" value="NmrA"/>
    <property type="match status" value="1"/>
</dbReference>
<dbReference type="InterPro" id="IPR045312">
    <property type="entry name" value="PCBER-like"/>
</dbReference>
<sequence length="323" mass="35518">MHALPAHQTRSILVLGAGELGMAVIKALADHRDLRVTVALRRTDDTAPSARKKQTVETIDSLGVEIVYVDTKADSVAKLAQLFSGFDMLISCLGFASGAGTQLKLTHAVLQSDLKRYIPWQFGVDYDAIGRGSPQNLFDEQLDVRDVLRGQTRIQWQIVSTGMFTSFLFEPAFGVVDLRNRVVRALGSWDTAVTVTTPEDIGRLTAQIASEPPSENPIIFCAGDTLSYGQLADLVEHLMGSPMRREEWTLATLRADLAANPDDTMRKYRAVFAEGKGVSWDKKRTYNATRGIPVTTVAQWIERHLAPSAAQHGKRGQSGSRRP</sequence>
<dbReference type="InterPro" id="IPR051609">
    <property type="entry name" value="NmrA/Isoflavone_reductase-like"/>
</dbReference>
<dbReference type="InterPro" id="IPR008030">
    <property type="entry name" value="NmrA-like"/>
</dbReference>
<dbReference type="Gene3D" id="3.90.25.10">
    <property type="entry name" value="UDP-galactose 4-epimerase, domain 1"/>
    <property type="match status" value="1"/>
</dbReference>
<dbReference type="AlphaFoldDB" id="A0A917PQB6"/>
<reference evidence="4" key="2">
    <citation type="submission" date="2020-09" db="EMBL/GenBank/DDBJ databases">
        <authorList>
            <person name="Sun Q."/>
            <person name="Ohkuma M."/>
        </authorList>
    </citation>
    <scope>NUCLEOTIDE SEQUENCE</scope>
    <source>
        <strain evidence="4">JCM 30078</strain>
    </source>
</reference>
<accession>A0A917PQB6</accession>
<comment type="caution">
    <text evidence="4">The sequence shown here is derived from an EMBL/GenBank/DDBJ whole genome shotgun (WGS) entry which is preliminary data.</text>
</comment>
<dbReference type="Proteomes" id="UP000635983">
    <property type="component" value="Unassembled WGS sequence"/>
</dbReference>
<dbReference type="PANTHER" id="PTHR47706">
    <property type="entry name" value="NMRA-LIKE FAMILY PROTEIN"/>
    <property type="match status" value="1"/>
</dbReference>
<evidence type="ECO:0000256" key="1">
    <source>
        <dbReference type="ARBA" id="ARBA00022857"/>
    </source>
</evidence>
<evidence type="ECO:0000259" key="3">
    <source>
        <dbReference type="Pfam" id="PF05368"/>
    </source>
</evidence>
<gene>
    <name evidence="4" type="ORF">GCM10009304_12070</name>
</gene>
<dbReference type="RefSeq" id="WP_188982238.1">
    <property type="nucleotide sequence ID" value="NZ_BMPO01000002.1"/>
</dbReference>
<name>A0A917PQB6_9PSED</name>
<reference evidence="4" key="1">
    <citation type="journal article" date="2014" name="Int. J. Syst. Evol. Microbiol.">
        <title>Complete genome sequence of Corynebacterium casei LMG S-19264T (=DSM 44701T), isolated from a smear-ripened cheese.</title>
        <authorList>
            <consortium name="US DOE Joint Genome Institute (JGI-PGF)"/>
            <person name="Walter F."/>
            <person name="Albersmeier A."/>
            <person name="Kalinowski J."/>
            <person name="Ruckert C."/>
        </authorList>
    </citation>
    <scope>NUCLEOTIDE SEQUENCE</scope>
    <source>
        <strain evidence="4">JCM 30078</strain>
    </source>
</reference>